<feature type="transmembrane region" description="Helical" evidence="1">
    <location>
        <begin position="12"/>
        <end position="34"/>
    </location>
</feature>
<dbReference type="Proteomes" id="UP000195893">
    <property type="component" value="Unassembled WGS sequence"/>
</dbReference>
<keyword evidence="1" id="KW-0812">Transmembrane</keyword>
<comment type="caution">
    <text evidence="3">The sequence shown here is derived from an EMBL/GenBank/DDBJ whole genome shotgun (WGS) entry which is preliminary data.</text>
</comment>
<name>A0A1Y5NKN8_9BACT</name>
<proteinExistence type="predicted"/>
<dbReference type="AlphaFoldDB" id="A0A1Y5NKN8"/>
<dbReference type="InterPro" id="IPR005625">
    <property type="entry name" value="PepSY-ass_TM"/>
</dbReference>
<sequence length="374" mass="41540">MLFKRNKIIFNIHLIIGLIATIPLLIMTLAAPFASYREEIKSAINEKYINLTPSEKPNLSLSEILAKAKSEIKFDTLENVQIGGENKAYSISVTKDKKLLNFFIDPRTGEVISEDWGEKTRMIILSLHRNLGLALLDSKVPANIGKQIVAISSIIMALLAISGLILYAPAIKRNLLNSLKIKTNAKGYACFYNLHTSLGTYVAILLVVMSLTGLYWSYGWVRNSVNSVFFELKPSQAQRAMPQRNLIPISDEKFKEIETAEQIFKDNVTLELKSLTINVPENNQSTYTINYETSESQVGKLKLDASAGKIKENKLVSKAESIPEAKKAGRKVLSLHTGEMFGEVGQIVFAISCVIAVLLIITGFLMTIKRSKAI</sequence>
<keyword evidence="1" id="KW-0472">Membrane</keyword>
<dbReference type="Pfam" id="PF03929">
    <property type="entry name" value="PepSY_TM"/>
    <property type="match status" value="1"/>
</dbReference>
<feature type="transmembrane region" description="Helical" evidence="1">
    <location>
        <begin position="148"/>
        <end position="170"/>
    </location>
</feature>
<feature type="domain" description="PepSY" evidence="2">
    <location>
        <begin position="59"/>
        <end position="114"/>
    </location>
</feature>
<accession>A0A1Y5NKN8</accession>
<dbReference type="EMBL" id="NDYQ01000003">
    <property type="protein sequence ID" value="OUT18595.1"/>
    <property type="molecule type" value="Genomic_DNA"/>
</dbReference>
<evidence type="ECO:0000256" key="1">
    <source>
        <dbReference type="SAM" id="Phobius"/>
    </source>
</evidence>
<feature type="transmembrane region" description="Helical" evidence="1">
    <location>
        <begin position="347"/>
        <end position="368"/>
    </location>
</feature>
<dbReference type="RefSeq" id="WP_087581192.1">
    <property type="nucleotide sequence ID" value="NZ_NDYQ01000003.1"/>
</dbReference>
<gene>
    <name evidence="3" type="ORF">B9N60_02790</name>
</gene>
<feature type="transmembrane region" description="Helical" evidence="1">
    <location>
        <begin position="191"/>
        <end position="216"/>
    </location>
</feature>
<dbReference type="PANTHER" id="PTHR34219">
    <property type="entry name" value="IRON-REGULATED INNER MEMBRANE PROTEIN-RELATED"/>
    <property type="match status" value="1"/>
</dbReference>
<evidence type="ECO:0000313" key="4">
    <source>
        <dbReference type="Proteomes" id="UP000195893"/>
    </source>
</evidence>
<reference evidence="3 4" key="1">
    <citation type="submission" date="2017-04" db="EMBL/GenBank/DDBJ databases">
        <title>Complete genome of Campylobacter concisus ATCC 33237T and draft genomes for an additional eight well characterized C. concisus strains.</title>
        <authorList>
            <person name="Cornelius A.J."/>
            <person name="Miller W.G."/>
            <person name="Lastovica A.J."/>
            <person name="On S.L."/>
            <person name="French N.P."/>
            <person name="Vandenberg O."/>
            <person name="Biggs P.J."/>
        </authorList>
    </citation>
    <scope>NUCLEOTIDE SEQUENCE [LARGE SCALE GENOMIC DNA]</scope>
    <source>
        <strain evidence="3 4">Lasto127.99</strain>
    </source>
</reference>
<protein>
    <submittedName>
        <fullName evidence="3">Sulfite reductase</fullName>
    </submittedName>
</protein>
<evidence type="ECO:0000313" key="3">
    <source>
        <dbReference type="EMBL" id="OUT18595.1"/>
    </source>
</evidence>
<dbReference type="InterPro" id="IPR025711">
    <property type="entry name" value="PepSY"/>
</dbReference>
<dbReference type="Pfam" id="PF03413">
    <property type="entry name" value="PepSY"/>
    <property type="match status" value="1"/>
</dbReference>
<evidence type="ECO:0000259" key="2">
    <source>
        <dbReference type="Pfam" id="PF03413"/>
    </source>
</evidence>
<keyword evidence="1" id="KW-1133">Transmembrane helix</keyword>
<organism evidence="3 4">
    <name type="scientific">Campylobacter concisus</name>
    <dbReference type="NCBI Taxonomy" id="199"/>
    <lineage>
        <taxon>Bacteria</taxon>
        <taxon>Pseudomonadati</taxon>
        <taxon>Campylobacterota</taxon>
        <taxon>Epsilonproteobacteria</taxon>
        <taxon>Campylobacterales</taxon>
        <taxon>Campylobacteraceae</taxon>
        <taxon>Campylobacter</taxon>
    </lineage>
</organism>